<sequence>MTLFIIVVMVIVGYLAYKIYIHDNTIFYKITGYSYFDVLMKKRVRVLNKIMHDLERAKGARKVMINLQIPIYEELHSIDALLLHESGIYVVNIKDKSGWINGREQNIEWKELLHKNKIRTFNNPIHETKRLVNALQDQLPEVDATLFESVVVFTNDCSIQQIEIHSQNVEVLKMSELNNWTKTLDRKRLTEENIETLFSALEGFMTDKNNTLKSKSTVSAN</sequence>
<reference evidence="2 3" key="1">
    <citation type="submission" date="2020-08" db="EMBL/GenBank/DDBJ databases">
        <title>A Genomic Blueprint of the Chicken Gut Microbiome.</title>
        <authorList>
            <person name="Gilroy R."/>
            <person name="Ravi A."/>
            <person name="Getino M."/>
            <person name="Pursley I."/>
            <person name="Horton D.L."/>
            <person name="Alikhan N.-F."/>
            <person name="Baker D."/>
            <person name="Gharbi K."/>
            <person name="Hall N."/>
            <person name="Watson M."/>
            <person name="Adriaenssens E.M."/>
            <person name="Foster-Nyarko E."/>
            <person name="Jarju S."/>
            <person name="Secka A."/>
            <person name="Antonio M."/>
            <person name="Oren A."/>
            <person name="Chaudhuri R."/>
            <person name="La Ragione R.M."/>
            <person name="Hildebrand F."/>
            <person name="Pallen M.J."/>
        </authorList>
    </citation>
    <scope>NUCLEOTIDE SEQUENCE [LARGE SCALE GENOMIC DNA]</scope>
    <source>
        <strain evidence="2 3">A46</strain>
    </source>
</reference>
<dbReference type="Proteomes" id="UP000619101">
    <property type="component" value="Unassembled WGS sequence"/>
</dbReference>
<evidence type="ECO:0000313" key="3">
    <source>
        <dbReference type="Proteomes" id="UP000619101"/>
    </source>
</evidence>
<dbReference type="EMBL" id="JACSPZ010000010">
    <property type="protein sequence ID" value="MBD8038354.1"/>
    <property type="molecule type" value="Genomic_DNA"/>
</dbReference>
<evidence type="ECO:0000259" key="1">
    <source>
        <dbReference type="PROSITE" id="PS50965"/>
    </source>
</evidence>
<feature type="domain" description="NERD" evidence="1">
    <location>
        <begin position="42"/>
        <end position="158"/>
    </location>
</feature>
<evidence type="ECO:0000313" key="2">
    <source>
        <dbReference type="EMBL" id="MBD8038354.1"/>
    </source>
</evidence>
<name>A0ABR8Y2C0_9BACL</name>
<dbReference type="RefSeq" id="WP_191701413.1">
    <property type="nucleotide sequence ID" value="NZ_JACSPZ010000010.1"/>
</dbReference>
<organism evidence="2 3">
    <name type="scientific">Solibacillus faecavium</name>
    <dbReference type="NCBI Taxonomy" id="2762221"/>
    <lineage>
        <taxon>Bacteria</taxon>
        <taxon>Bacillati</taxon>
        <taxon>Bacillota</taxon>
        <taxon>Bacilli</taxon>
        <taxon>Bacillales</taxon>
        <taxon>Caryophanaceae</taxon>
        <taxon>Solibacillus</taxon>
    </lineage>
</organism>
<dbReference type="InterPro" id="IPR011528">
    <property type="entry name" value="NERD"/>
</dbReference>
<gene>
    <name evidence="2" type="ORF">H9635_16525</name>
</gene>
<comment type="caution">
    <text evidence="2">The sequence shown here is derived from an EMBL/GenBank/DDBJ whole genome shotgun (WGS) entry which is preliminary data.</text>
</comment>
<dbReference type="Pfam" id="PF08378">
    <property type="entry name" value="NERD"/>
    <property type="match status" value="1"/>
</dbReference>
<protein>
    <submittedName>
        <fullName evidence="2">NERD domain-containing protein</fullName>
    </submittedName>
</protein>
<proteinExistence type="predicted"/>
<keyword evidence="3" id="KW-1185">Reference proteome</keyword>
<accession>A0ABR8Y2C0</accession>
<dbReference type="PROSITE" id="PS50965">
    <property type="entry name" value="NERD"/>
    <property type="match status" value="1"/>
</dbReference>